<dbReference type="PANTHER" id="PTHR46696">
    <property type="entry name" value="P450, PUTATIVE (EUROFUNG)-RELATED"/>
    <property type="match status" value="1"/>
</dbReference>
<dbReference type="Gene3D" id="1.10.630.10">
    <property type="entry name" value="Cytochrome P450"/>
    <property type="match status" value="1"/>
</dbReference>
<reference evidence="2 3" key="1">
    <citation type="journal article" date="2012" name="J. Am. Chem. Soc.">
        <title>Bacterial biosynthesis and maturation of the didemnin anti-cancer agents.</title>
        <authorList>
            <person name="Xu Y."/>
            <person name="Kersten R.D."/>
            <person name="Nam S.J."/>
            <person name="Lu L."/>
            <person name="Al-Suwailem A.M."/>
            <person name="Zheng H."/>
            <person name="Fenical W."/>
            <person name="Dorrestein P.C."/>
            <person name="Moore B.S."/>
            <person name="Qian P.Y."/>
        </authorList>
    </citation>
    <scope>NUCLEOTIDE SEQUENCE [LARGE SCALE GENOMIC DNA]</scope>
    <source>
        <strain evidence="2 3">KA081020-065</strain>
    </source>
</reference>
<name>I3TR36_TISMK</name>
<dbReference type="AlphaFoldDB" id="I3TR36"/>
<evidence type="ECO:0000313" key="3">
    <source>
        <dbReference type="Proteomes" id="UP000005258"/>
    </source>
</evidence>
<dbReference type="KEGG" id="tmo:TMO_3386"/>
<dbReference type="SUPFAM" id="SSF48264">
    <property type="entry name" value="Cytochrome P450"/>
    <property type="match status" value="1"/>
</dbReference>
<gene>
    <name evidence="2" type="ordered locus">TMO_3386</name>
</gene>
<dbReference type="GO" id="GO:0005506">
    <property type="term" value="F:iron ion binding"/>
    <property type="evidence" value="ECO:0007669"/>
    <property type="project" value="InterPro"/>
</dbReference>
<dbReference type="HOGENOM" id="CLU_033716_1_0_5"/>
<dbReference type="GO" id="GO:0016705">
    <property type="term" value="F:oxidoreductase activity, acting on paired donors, with incorporation or reduction of molecular oxygen"/>
    <property type="evidence" value="ECO:0007669"/>
    <property type="project" value="InterPro"/>
</dbReference>
<sequence>MIDIASAFGVLPPGAEYAADPHPVLSALRNTPPIRTTGGDVWLVARHADILSVLLAEPGSTASFNAFDTAGGDRHRGLVRRLRSWVSRLSDADVMPAVQGVVDDLTARLVREGTADLVRDFADRVPMAVMRDLLGIPPADVPVLETMAGRILSGYDPGWTGQSASVGPAKTMLDAYFRQRLAAARKGGATPLLATILETGTADGLDDAALADICSKLLVTGTTTTAGCIANILVRRLRDGIALPSDPENHMVLVDELVRLDTPVLGVRRRLLRPFHLSDGADGTILLPKDAVVYLMTSIADRDPAIVGDVGTSCPLGSRVPHLAFGRGAFHCLGAPLARLEIAALLVAGAPLMDRLCTAGPIRWREAWLLHEPSALPVQIIANPSESASR</sequence>
<dbReference type="InterPro" id="IPR002397">
    <property type="entry name" value="Cyt_P450_B"/>
</dbReference>
<dbReference type="eggNOG" id="COG2124">
    <property type="taxonomic scope" value="Bacteria"/>
</dbReference>
<dbReference type="GO" id="GO:0004497">
    <property type="term" value="F:monooxygenase activity"/>
    <property type="evidence" value="ECO:0007669"/>
    <property type="project" value="InterPro"/>
</dbReference>
<dbReference type="GO" id="GO:0020037">
    <property type="term" value="F:heme binding"/>
    <property type="evidence" value="ECO:0007669"/>
    <property type="project" value="InterPro"/>
</dbReference>
<dbReference type="InterPro" id="IPR036396">
    <property type="entry name" value="Cyt_P450_sf"/>
</dbReference>
<dbReference type="STRING" id="1110502.TMO_3386"/>
<organism evidence="2 3">
    <name type="scientific">Tistrella mobilis (strain KA081020-065)</name>
    <dbReference type="NCBI Taxonomy" id="1110502"/>
    <lineage>
        <taxon>Bacteria</taxon>
        <taxon>Pseudomonadati</taxon>
        <taxon>Pseudomonadota</taxon>
        <taxon>Alphaproteobacteria</taxon>
        <taxon>Geminicoccales</taxon>
        <taxon>Geminicoccaceae</taxon>
        <taxon>Tistrella</taxon>
    </lineage>
</organism>
<evidence type="ECO:0000313" key="2">
    <source>
        <dbReference type="EMBL" id="AFK55224.1"/>
    </source>
</evidence>
<dbReference type="Proteomes" id="UP000005258">
    <property type="component" value="Chromosome"/>
</dbReference>
<keyword evidence="3" id="KW-1185">Reference proteome</keyword>
<accession>I3TR36</accession>
<comment type="similarity">
    <text evidence="1">Belongs to the cytochrome P450 family.</text>
</comment>
<dbReference type="EMBL" id="CP003236">
    <property type="protein sequence ID" value="AFK55224.1"/>
    <property type="molecule type" value="Genomic_DNA"/>
</dbReference>
<dbReference type="PRINTS" id="PR00359">
    <property type="entry name" value="BP450"/>
</dbReference>
<protein>
    <submittedName>
        <fullName evidence="2">Cytochrome P450</fullName>
    </submittedName>
</protein>
<dbReference type="PANTHER" id="PTHR46696:SF1">
    <property type="entry name" value="CYTOCHROME P450 YJIB-RELATED"/>
    <property type="match status" value="1"/>
</dbReference>
<evidence type="ECO:0000256" key="1">
    <source>
        <dbReference type="ARBA" id="ARBA00010617"/>
    </source>
</evidence>
<proteinExistence type="inferred from homology"/>